<sequence length="85" mass="9022">MISEVIPDPIWFTIYELPPGVTATVLPALSTVYLMLPTVALLGALIVTATELVLAVADVEAAFDMFTSNEFELAVDALLLTVTAP</sequence>
<evidence type="ECO:0000313" key="3">
    <source>
        <dbReference type="Proteomes" id="UP000032287"/>
    </source>
</evidence>
<protein>
    <submittedName>
        <fullName evidence="2">Uncharacterized protein</fullName>
    </submittedName>
</protein>
<accession>A0A0D1K8K3</accession>
<dbReference type="EMBL" id="JWHU01000015">
    <property type="protein sequence ID" value="KIU20844.1"/>
    <property type="molecule type" value="Genomic_DNA"/>
</dbReference>
<dbReference type="Proteomes" id="UP000032287">
    <property type="component" value="Unassembled WGS sequence"/>
</dbReference>
<keyword evidence="1" id="KW-0812">Transmembrane</keyword>
<evidence type="ECO:0000256" key="1">
    <source>
        <dbReference type="SAM" id="Phobius"/>
    </source>
</evidence>
<reference evidence="2 3" key="1">
    <citation type="journal article" date="2015" name="Microbiology (Mosc.)">
        <title>Genomics of the Weissella cibaria species with an examination of its metabolic traits.</title>
        <authorList>
            <person name="Lynch K.M."/>
            <person name="Lucid A."/>
            <person name="Arendt E.K."/>
            <person name="Sleator R.D."/>
            <person name="Lucey B."/>
            <person name="Coffey A."/>
        </authorList>
    </citation>
    <scope>NUCLEOTIDE SEQUENCE [LARGE SCALE GENOMIC DNA]</scope>
    <source>
        <strain evidence="2 3">MG1</strain>
    </source>
</reference>
<dbReference type="AlphaFoldDB" id="A0A0D1K8K3"/>
<keyword evidence="3" id="KW-1185">Reference proteome</keyword>
<gene>
    <name evidence="2" type="ORF">QX99_00999</name>
</gene>
<comment type="caution">
    <text evidence="2">The sequence shown here is derived from an EMBL/GenBank/DDBJ whole genome shotgun (WGS) entry which is preliminary data.</text>
</comment>
<feature type="transmembrane region" description="Helical" evidence="1">
    <location>
        <begin position="32"/>
        <end position="57"/>
    </location>
</feature>
<keyword evidence="1" id="KW-1133">Transmembrane helix</keyword>
<evidence type="ECO:0000313" key="2">
    <source>
        <dbReference type="EMBL" id="KIU20844.1"/>
    </source>
</evidence>
<proteinExistence type="predicted"/>
<keyword evidence="1" id="KW-0472">Membrane</keyword>
<organism evidence="2 3">
    <name type="scientific">Weissella cibaria</name>
    <dbReference type="NCBI Taxonomy" id="137591"/>
    <lineage>
        <taxon>Bacteria</taxon>
        <taxon>Bacillati</taxon>
        <taxon>Bacillota</taxon>
        <taxon>Bacilli</taxon>
        <taxon>Lactobacillales</taxon>
        <taxon>Lactobacillaceae</taxon>
        <taxon>Weissella</taxon>
    </lineage>
</organism>
<name>A0A0D1K8K3_9LACO</name>